<feature type="region of interest" description="Disordered" evidence="1">
    <location>
        <begin position="1"/>
        <end position="24"/>
    </location>
</feature>
<protein>
    <submittedName>
        <fullName evidence="2">Uncharacterized protein</fullName>
    </submittedName>
</protein>
<dbReference type="Proteomes" id="UP000799764">
    <property type="component" value="Unassembled WGS sequence"/>
</dbReference>
<evidence type="ECO:0000313" key="2">
    <source>
        <dbReference type="EMBL" id="KAF2442973.1"/>
    </source>
</evidence>
<feature type="region of interest" description="Disordered" evidence="1">
    <location>
        <begin position="399"/>
        <end position="420"/>
    </location>
</feature>
<keyword evidence="3" id="KW-1185">Reference proteome</keyword>
<accession>A0A9P4UB55</accession>
<feature type="compositionally biased region" description="Basic and acidic residues" evidence="1">
    <location>
        <begin position="12"/>
        <end position="23"/>
    </location>
</feature>
<name>A0A9P4UB55_9PLEO</name>
<reference evidence="2" key="1">
    <citation type="journal article" date="2020" name="Stud. Mycol.">
        <title>101 Dothideomycetes genomes: a test case for predicting lifestyles and emergence of pathogens.</title>
        <authorList>
            <person name="Haridas S."/>
            <person name="Albert R."/>
            <person name="Binder M."/>
            <person name="Bloem J."/>
            <person name="Labutti K."/>
            <person name="Salamov A."/>
            <person name="Andreopoulos B."/>
            <person name="Baker S."/>
            <person name="Barry K."/>
            <person name="Bills G."/>
            <person name="Bluhm B."/>
            <person name="Cannon C."/>
            <person name="Castanera R."/>
            <person name="Culley D."/>
            <person name="Daum C."/>
            <person name="Ezra D."/>
            <person name="Gonzalez J."/>
            <person name="Henrissat B."/>
            <person name="Kuo A."/>
            <person name="Liang C."/>
            <person name="Lipzen A."/>
            <person name="Lutzoni F."/>
            <person name="Magnuson J."/>
            <person name="Mondo S."/>
            <person name="Nolan M."/>
            <person name="Ohm R."/>
            <person name="Pangilinan J."/>
            <person name="Park H.-J."/>
            <person name="Ramirez L."/>
            <person name="Alfaro M."/>
            <person name="Sun H."/>
            <person name="Tritt A."/>
            <person name="Yoshinaga Y."/>
            <person name="Zwiers L.-H."/>
            <person name="Turgeon B."/>
            <person name="Goodwin S."/>
            <person name="Spatafora J."/>
            <person name="Crous P."/>
            <person name="Grigoriev I."/>
        </authorList>
    </citation>
    <scope>NUCLEOTIDE SEQUENCE</scope>
    <source>
        <strain evidence="2">CBS 690.94</strain>
    </source>
</reference>
<feature type="compositionally biased region" description="Polar residues" evidence="1">
    <location>
        <begin position="1"/>
        <end position="11"/>
    </location>
</feature>
<proteinExistence type="predicted"/>
<evidence type="ECO:0000256" key="1">
    <source>
        <dbReference type="SAM" id="MobiDB-lite"/>
    </source>
</evidence>
<comment type="caution">
    <text evidence="2">The sequence shown here is derived from an EMBL/GenBank/DDBJ whole genome shotgun (WGS) entry which is preliminary data.</text>
</comment>
<gene>
    <name evidence="2" type="ORF">P171DRAFT_522644</name>
</gene>
<organism evidence="2 3">
    <name type="scientific">Karstenula rhodostoma CBS 690.94</name>
    <dbReference type="NCBI Taxonomy" id="1392251"/>
    <lineage>
        <taxon>Eukaryota</taxon>
        <taxon>Fungi</taxon>
        <taxon>Dikarya</taxon>
        <taxon>Ascomycota</taxon>
        <taxon>Pezizomycotina</taxon>
        <taxon>Dothideomycetes</taxon>
        <taxon>Pleosporomycetidae</taxon>
        <taxon>Pleosporales</taxon>
        <taxon>Massarineae</taxon>
        <taxon>Didymosphaeriaceae</taxon>
        <taxon>Karstenula</taxon>
    </lineage>
</organism>
<evidence type="ECO:0000313" key="3">
    <source>
        <dbReference type="Proteomes" id="UP000799764"/>
    </source>
</evidence>
<dbReference type="EMBL" id="MU001503">
    <property type="protein sequence ID" value="KAF2442973.1"/>
    <property type="molecule type" value="Genomic_DNA"/>
</dbReference>
<sequence length="497" mass="54509">MSAYPTPNRNKATFDADREDQSRNRASFASPFATAIAQPLILAQTAEFTGLPTPQWPHNEAQSQNPFARTSQAGAGVLKPSLQAPISFEFGTTAPQFTSDRPATSVRPGAHSNEFTARIEAAHDFFKPTPSHAFGSVPQYKVRNFVEHTVDFMLPEQEVQSKRDLIADICQRCEELRDHPEDVTPRTWAEMLDNPSCEDAVKTFMDGIAELAVANIPSMFQRIKEKNMLLDGAIASMEQRARPKMRPQRISDLQTVANQAVHVYPSKETAKTHRTLFTDLLASLPDTAPCAPPCVVAVEKYYYSVPGKFDTPIGCTWVQLVQHEQACGSRALAAILADTVLMTDPIEIVQEKLYKRARSAAAALAAPKPGRLTKKPVRPRPVTQAPVPALSSIPFSFGTQKSSSNADHAGAHNDVEIPDAPLTGASRSYIVEIHYEAQDTKPPAPEYSKTAGPAQAFSFESKPFAFCRIPKTSVDRLKDQIASFGSIFTTSTPPKHH</sequence>
<dbReference type="AlphaFoldDB" id="A0A9P4UB55"/>